<name>A0ACB9SH10_9MYRT</name>
<accession>A0ACB9SH10</accession>
<reference evidence="2" key="1">
    <citation type="journal article" date="2023" name="Front. Plant Sci.">
        <title>Chromosomal-level genome assembly of Melastoma candidum provides insights into trichome evolution.</title>
        <authorList>
            <person name="Zhong Y."/>
            <person name="Wu W."/>
            <person name="Sun C."/>
            <person name="Zou P."/>
            <person name="Liu Y."/>
            <person name="Dai S."/>
            <person name="Zhou R."/>
        </authorList>
    </citation>
    <scope>NUCLEOTIDE SEQUENCE [LARGE SCALE GENOMIC DNA]</scope>
</reference>
<sequence length="86" mass="9092">MGEDVDGDDVPYPCLAHVDNEVALGDIAGSLVVVTAGSSALLMVPPAEARAPPENLLDYGRLRELAGLLERHLGGGRGFTRPRRDL</sequence>
<evidence type="ECO:0000313" key="1">
    <source>
        <dbReference type="EMBL" id="KAI4389963.1"/>
    </source>
</evidence>
<organism evidence="1 2">
    <name type="scientific">Melastoma candidum</name>
    <dbReference type="NCBI Taxonomy" id="119954"/>
    <lineage>
        <taxon>Eukaryota</taxon>
        <taxon>Viridiplantae</taxon>
        <taxon>Streptophyta</taxon>
        <taxon>Embryophyta</taxon>
        <taxon>Tracheophyta</taxon>
        <taxon>Spermatophyta</taxon>
        <taxon>Magnoliopsida</taxon>
        <taxon>eudicotyledons</taxon>
        <taxon>Gunneridae</taxon>
        <taxon>Pentapetalae</taxon>
        <taxon>rosids</taxon>
        <taxon>malvids</taxon>
        <taxon>Myrtales</taxon>
        <taxon>Melastomataceae</taxon>
        <taxon>Melastomatoideae</taxon>
        <taxon>Melastomateae</taxon>
        <taxon>Melastoma</taxon>
    </lineage>
</organism>
<gene>
    <name evidence="1" type="ORF">MLD38_002125</name>
</gene>
<proteinExistence type="predicted"/>
<evidence type="ECO:0000313" key="2">
    <source>
        <dbReference type="Proteomes" id="UP001057402"/>
    </source>
</evidence>
<protein>
    <submittedName>
        <fullName evidence="1">Uncharacterized protein</fullName>
    </submittedName>
</protein>
<dbReference type="EMBL" id="CM042880">
    <property type="protein sequence ID" value="KAI4389963.1"/>
    <property type="molecule type" value="Genomic_DNA"/>
</dbReference>
<dbReference type="Proteomes" id="UP001057402">
    <property type="component" value="Chromosome 1"/>
</dbReference>
<comment type="caution">
    <text evidence="1">The sequence shown here is derived from an EMBL/GenBank/DDBJ whole genome shotgun (WGS) entry which is preliminary data.</text>
</comment>
<keyword evidence="2" id="KW-1185">Reference proteome</keyword>